<evidence type="ECO:0000256" key="1">
    <source>
        <dbReference type="SAM" id="MobiDB-lite"/>
    </source>
</evidence>
<organism evidence="3 4">
    <name type="scientific">Malus baccata</name>
    <name type="common">Siberian crab apple</name>
    <name type="synonym">Pyrus baccata</name>
    <dbReference type="NCBI Taxonomy" id="106549"/>
    <lineage>
        <taxon>Eukaryota</taxon>
        <taxon>Viridiplantae</taxon>
        <taxon>Streptophyta</taxon>
        <taxon>Embryophyta</taxon>
        <taxon>Tracheophyta</taxon>
        <taxon>Spermatophyta</taxon>
        <taxon>Magnoliopsida</taxon>
        <taxon>eudicotyledons</taxon>
        <taxon>Gunneridae</taxon>
        <taxon>Pentapetalae</taxon>
        <taxon>rosids</taxon>
        <taxon>fabids</taxon>
        <taxon>Rosales</taxon>
        <taxon>Rosaceae</taxon>
        <taxon>Amygdaloideae</taxon>
        <taxon>Maleae</taxon>
        <taxon>Malus</taxon>
    </lineage>
</organism>
<dbReference type="STRING" id="106549.A0A540M538"/>
<comment type="caution">
    <text evidence="3">The sequence shown here is derived from an EMBL/GenBank/DDBJ whole genome shotgun (WGS) entry which is preliminary data.</text>
</comment>
<dbReference type="SMART" id="SM00248">
    <property type="entry name" value="ANK"/>
    <property type="match status" value="3"/>
</dbReference>
<sequence length="348" mass="38660">MACGIVPEVLNQNNYTPWSLRLKTYLVAKDLWDVVQTEPLKPEPPEVACPSDKEQRNAEALHAIQLSCGDDILSFISDTTSAKSAWDILQDKFEITRKLFKDKTRHESDDDDSYLKPLFKHVRGGDWNAAKAFLDQNPEAIRKVYPADGGTIIHPAILGRQFYIVKKLLQLMREEDLAITDVNGCTPLVYAICQESIGIVETMIEKNKNIATMQSSAPNSRNPFFNNRTPVLHAASLGLNEIARKLYTVTPFDELTRGPNEGRDGAELISICFYTQSFVIYVKPTAAETSTPTNDLCLNVENPQDDQGDQPGLNVENPQDDQGDQPGLIHSGTLPVGNAICFACYLDS</sequence>
<accession>A0A540M538</accession>
<reference evidence="3 4" key="1">
    <citation type="journal article" date="2019" name="G3 (Bethesda)">
        <title>Sequencing of a Wild Apple (Malus baccata) Genome Unravels the Differences Between Cultivated and Wild Apple Species Regarding Disease Resistance and Cold Tolerance.</title>
        <authorList>
            <person name="Chen X."/>
        </authorList>
    </citation>
    <scope>NUCLEOTIDE SEQUENCE [LARGE SCALE GENOMIC DNA]</scope>
    <source>
        <strain evidence="4">cv. Shandingzi</strain>
        <tissue evidence="3">Leaves</tissue>
    </source>
</reference>
<dbReference type="PANTHER" id="PTHR24121:SF21">
    <property type="entry name" value="ANKYRIN REPEAT FAMILY PROTEIN"/>
    <property type="match status" value="1"/>
</dbReference>
<dbReference type="Pfam" id="PF12796">
    <property type="entry name" value="Ank_2"/>
    <property type="match status" value="1"/>
</dbReference>
<dbReference type="Pfam" id="PF13961">
    <property type="entry name" value="DUF4219"/>
    <property type="match status" value="1"/>
</dbReference>
<dbReference type="InterPro" id="IPR002110">
    <property type="entry name" value="Ankyrin_rpt"/>
</dbReference>
<proteinExistence type="predicted"/>
<name>A0A540M538_MALBA</name>
<dbReference type="SUPFAM" id="SSF48403">
    <property type="entry name" value="Ankyrin repeat"/>
    <property type="match status" value="1"/>
</dbReference>
<dbReference type="AlphaFoldDB" id="A0A540M538"/>
<dbReference type="Proteomes" id="UP000315295">
    <property type="component" value="Unassembled WGS sequence"/>
</dbReference>
<protein>
    <recommendedName>
        <fullName evidence="2">DUF4219 domain-containing protein</fullName>
    </recommendedName>
</protein>
<dbReference type="Gene3D" id="1.25.40.20">
    <property type="entry name" value="Ankyrin repeat-containing domain"/>
    <property type="match status" value="1"/>
</dbReference>
<dbReference type="InterPro" id="IPR025314">
    <property type="entry name" value="DUF4219"/>
</dbReference>
<evidence type="ECO:0000313" key="3">
    <source>
        <dbReference type="EMBL" id="TQD93867.1"/>
    </source>
</evidence>
<dbReference type="InterPro" id="IPR036770">
    <property type="entry name" value="Ankyrin_rpt-contain_sf"/>
</dbReference>
<gene>
    <name evidence="3" type="ORF">C1H46_020555</name>
</gene>
<feature type="region of interest" description="Disordered" evidence="1">
    <location>
        <begin position="300"/>
        <end position="329"/>
    </location>
</feature>
<evidence type="ECO:0000313" key="4">
    <source>
        <dbReference type="Proteomes" id="UP000315295"/>
    </source>
</evidence>
<dbReference type="PANTHER" id="PTHR24121">
    <property type="entry name" value="NO MECHANORECEPTOR POTENTIAL C, ISOFORM D-RELATED"/>
    <property type="match status" value="1"/>
</dbReference>
<keyword evidence="4" id="KW-1185">Reference proteome</keyword>
<feature type="domain" description="DUF4219" evidence="2">
    <location>
        <begin position="10"/>
        <end position="35"/>
    </location>
</feature>
<dbReference type="EMBL" id="VIEB01000356">
    <property type="protein sequence ID" value="TQD93867.1"/>
    <property type="molecule type" value="Genomic_DNA"/>
</dbReference>
<evidence type="ECO:0000259" key="2">
    <source>
        <dbReference type="Pfam" id="PF13961"/>
    </source>
</evidence>